<dbReference type="GO" id="GO:0051287">
    <property type="term" value="F:NAD binding"/>
    <property type="evidence" value="ECO:0007669"/>
    <property type="project" value="UniProtKB-UniRule"/>
</dbReference>
<dbReference type="Gene3D" id="3.40.50.720">
    <property type="entry name" value="NAD(P)-binding Rossmann-like Domain"/>
    <property type="match status" value="1"/>
</dbReference>
<dbReference type="InterPro" id="IPR036291">
    <property type="entry name" value="NAD(P)-bd_dom_sf"/>
</dbReference>
<evidence type="ECO:0000256" key="10">
    <source>
        <dbReference type="NCBIfam" id="TIGR00036"/>
    </source>
</evidence>
<dbReference type="GO" id="GO:0008839">
    <property type="term" value="F:4-hydroxy-tetrahydrodipicolinate reductase"/>
    <property type="evidence" value="ECO:0007669"/>
    <property type="project" value="UniProtKB-UniRule"/>
</dbReference>
<evidence type="ECO:0000256" key="1">
    <source>
        <dbReference type="ARBA" id="ARBA00006642"/>
    </source>
</evidence>
<dbReference type="CDD" id="cd02274">
    <property type="entry name" value="DHDPR_N"/>
    <property type="match status" value="1"/>
</dbReference>
<reference evidence="13" key="1">
    <citation type="journal article" date="2021" name="PeerJ">
        <title>Extensive microbial diversity within the chicken gut microbiome revealed by metagenomics and culture.</title>
        <authorList>
            <person name="Gilroy R."/>
            <person name="Ravi A."/>
            <person name="Getino M."/>
            <person name="Pursley I."/>
            <person name="Horton D.L."/>
            <person name="Alikhan N.F."/>
            <person name="Baker D."/>
            <person name="Gharbi K."/>
            <person name="Hall N."/>
            <person name="Watson M."/>
            <person name="Adriaenssens E.M."/>
            <person name="Foster-Nyarko E."/>
            <person name="Jarju S."/>
            <person name="Secka A."/>
            <person name="Antonio M."/>
            <person name="Oren A."/>
            <person name="Chaudhuri R.R."/>
            <person name="La Ragione R."/>
            <person name="Hildebrand F."/>
            <person name="Pallen M.J."/>
        </authorList>
    </citation>
    <scope>NUCLEOTIDE SEQUENCE</scope>
    <source>
        <strain evidence="13">ChiSxjej3B15-1167</strain>
    </source>
</reference>
<name>A0A9D2BDQ1_9FIRM</name>
<dbReference type="GO" id="GO:0050661">
    <property type="term" value="F:NADP binding"/>
    <property type="evidence" value="ECO:0007669"/>
    <property type="project" value="UniProtKB-UniRule"/>
</dbReference>
<comment type="catalytic activity">
    <reaction evidence="9">
        <text>(S)-2,3,4,5-tetrahydrodipicolinate + NAD(+) + H2O = (2S,4S)-4-hydroxy-2,3,4,5-tetrahydrodipicolinate + NADH + H(+)</text>
        <dbReference type="Rhea" id="RHEA:35323"/>
        <dbReference type="ChEBI" id="CHEBI:15377"/>
        <dbReference type="ChEBI" id="CHEBI:15378"/>
        <dbReference type="ChEBI" id="CHEBI:16845"/>
        <dbReference type="ChEBI" id="CHEBI:57540"/>
        <dbReference type="ChEBI" id="CHEBI:57945"/>
        <dbReference type="ChEBI" id="CHEBI:67139"/>
        <dbReference type="EC" id="1.17.1.8"/>
    </reaction>
</comment>
<evidence type="ECO:0000256" key="5">
    <source>
        <dbReference type="ARBA" id="ARBA00022915"/>
    </source>
</evidence>
<evidence type="ECO:0000256" key="8">
    <source>
        <dbReference type="ARBA" id="ARBA00023154"/>
    </source>
</evidence>
<feature type="domain" description="Dihydrodipicolinate reductase C-terminal" evidence="12">
    <location>
        <begin position="115"/>
        <end position="250"/>
    </location>
</feature>
<feature type="binding site" evidence="9">
    <location>
        <begin position="8"/>
        <end position="13"/>
    </location>
    <ligand>
        <name>NAD(+)</name>
        <dbReference type="ChEBI" id="CHEBI:57540"/>
    </ligand>
</feature>
<comment type="subcellular location">
    <subcellularLocation>
        <location evidence="9">Cytoplasm</location>
    </subcellularLocation>
</comment>
<dbReference type="FunFam" id="3.30.360.10:FF:000009">
    <property type="entry name" value="4-hydroxy-tetrahydrodipicolinate reductase"/>
    <property type="match status" value="1"/>
</dbReference>
<organism evidence="13 14">
    <name type="scientific">Candidatus Anaerobutyricum stercoripullorum</name>
    <dbReference type="NCBI Taxonomy" id="2838456"/>
    <lineage>
        <taxon>Bacteria</taxon>
        <taxon>Bacillati</taxon>
        <taxon>Bacillota</taxon>
        <taxon>Clostridia</taxon>
        <taxon>Lachnospirales</taxon>
        <taxon>Lachnospiraceae</taxon>
        <taxon>Anaerobutyricum</taxon>
    </lineage>
</organism>
<evidence type="ECO:0000313" key="13">
    <source>
        <dbReference type="EMBL" id="HIX71519.1"/>
    </source>
</evidence>
<comment type="similarity">
    <text evidence="1 9">Belongs to the DapB family.</text>
</comment>
<dbReference type="SUPFAM" id="SSF55347">
    <property type="entry name" value="Glyceraldehyde-3-phosphate dehydrogenase-like, C-terminal domain"/>
    <property type="match status" value="1"/>
</dbReference>
<keyword evidence="8 9" id="KW-0457">Lysine biosynthesis</keyword>
<comment type="pathway">
    <text evidence="9">Amino-acid biosynthesis; L-lysine biosynthesis via DAP pathway; (S)-tetrahydrodipicolinate from L-aspartate: step 4/4.</text>
</comment>
<evidence type="ECO:0000259" key="11">
    <source>
        <dbReference type="Pfam" id="PF01113"/>
    </source>
</evidence>
<dbReference type="EC" id="1.17.1.8" evidence="9 10"/>
<comment type="subunit">
    <text evidence="9">Homotetramer.</text>
</comment>
<dbReference type="PROSITE" id="PS01298">
    <property type="entry name" value="DAPB"/>
    <property type="match status" value="1"/>
</dbReference>
<evidence type="ECO:0000256" key="2">
    <source>
        <dbReference type="ARBA" id="ARBA00022490"/>
    </source>
</evidence>
<accession>A0A9D2BDQ1</accession>
<feature type="binding site" evidence="9">
    <location>
        <begin position="85"/>
        <end position="87"/>
    </location>
    <ligand>
        <name>NAD(+)</name>
        <dbReference type="ChEBI" id="CHEBI:57540"/>
    </ligand>
</feature>
<gene>
    <name evidence="9 13" type="primary">dapB</name>
    <name evidence="13" type="ORF">H9849_00715</name>
</gene>
<evidence type="ECO:0000256" key="6">
    <source>
        <dbReference type="ARBA" id="ARBA00023002"/>
    </source>
</evidence>
<comment type="caution">
    <text evidence="9">Was originally thought to be a dihydrodipicolinate reductase (DHDPR), catalyzing the conversion of dihydrodipicolinate to tetrahydrodipicolinate. However, it was shown in E.coli that the substrate of the enzymatic reaction is not dihydrodipicolinate (DHDP) but in fact (2S,4S)-4-hydroxy-2,3,4,5-tetrahydrodipicolinic acid (HTPA), the product released by the DapA-catalyzed reaction.</text>
</comment>
<dbReference type="EMBL" id="DXEQ01000015">
    <property type="protein sequence ID" value="HIX71519.1"/>
    <property type="molecule type" value="Genomic_DNA"/>
</dbReference>
<dbReference type="PANTHER" id="PTHR20836">
    <property type="entry name" value="DIHYDRODIPICOLINATE REDUCTASE"/>
    <property type="match status" value="1"/>
</dbReference>
<sequence length="254" mass="27351">MTKILMYGCNGYMGHVICDLIKDMDNAEVAAGVDVTVGDQREFPVFTSLDEVNVPVDVIIDFSAAPAVDAVLDYAAEHKIPLVECTTGLSEEQLAHLKDASQKTAVLRSANMSLGINTLLKMVKTAAKVLGEAGFDIDIVEKHHRRKLDAPSGTALALADSINEASDGRYTYTFDRSQRRMQRPADEIGISAVRGGTIVGEHEIIFAGTDEVIEFKHTAYSRAVFGKGAIEAALYLAGRPAGLYDMSDVIDGAQ</sequence>
<feature type="binding site" evidence="9">
    <location>
        <position position="144"/>
    </location>
    <ligand>
        <name>(S)-2,3,4,5-tetrahydrodipicolinate</name>
        <dbReference type="ChEBI" id="CHEBI:16845"/>
    </ligand>
</feature>
<dbReference type="GO" id="GO:0005829">
    <property type="term" value="C:cytosol"/>
    <property type="evidence" value="ECO:0007669"/>
    <property type="project" value="TreeGrafter"/>
</dbReference>
<dbReference type="HAMAP" id="MF_00102">
    <property type="entry name" value="DapB"/>
    <property type="match status" value="1"/>
</dbReference>
<dbReference type="InterPro" id="IPR000846">
    <property type="entry name" value="DapB_N"/>
</dbReference>
<feature type="binding site" evidence="9">
    <location>
        <begin position="109"/>
        <end position="112"/>
    </location>
    <ligand>
        <name>NAD(+)</name>
        <dbReference type="ChEBI" id="CHEBI:57540"/>
    </ligand>
</feature>
<dbReference type="InterPro" id="IPR022663">
    <property type="entry name" value="DapB_C"/>
</dbReference>
<dbReference type="InterPro" id="IPR023940">
    <property type="entry name" value="DHDPR_bac"/>
</dbReference>
<proteinExistence type="inferred from homology"/>
<comment type="catalytic activity">
    <reaction evidence="9">
        <text>(S)-2,3,4,5-tetrahydrodipicolinate + NADP(+) + H2O = (2S,4S)-4-hydroxy-2,3,4,5-tetrahydrodipicolinate + NADPH + H(+)</text>
        <dbReference type="Rhea" id="RHEA:35331"/>
        <dbReference type="ChEBI" id="CHEBI:15377"/>
        <dbReference type="ChEBI" id="CHEBI:15378"/>
        <dbReference type="ChEBI" id="CHEBI:16845"/>
        <dbReference type="ChEBI" id="CHEBI:57783"/>
        <dbReference type="ChEBI" id="CHEBI:58349"/>
        <dbReference type="ChEBI" id="CHEBI:67139"/>
        <dbReference type="EC" id="1.17.1.8"/>
    </reaction>
</comment>
<dbReference type="AlphaFoldDB" id="A0A9D2BDQ1"/>
<dbReference type="SUPFAM" id="SSF51735">
    <property type="entry name" value="NAD(P)-binding Rossmann-fold domains"/>
    <property type="match status" value="1"/>
</dbReference>
<feature type="binding site" evidence="9">
    <location>
        <begin position="153"/>
        <end position="154"/>
    </location>
    <ligand>
        <name>(S)-2,3,4,5-tetrahydrodipicolinate</name>
        <dbReference type="ChEBI" id="CHEBI:16845"/>
    </ligand>
</feature>
<evidence type="ECO:0000256" key="7">
    <source>
        <dbReference type="ARBA" id="ARBA00023027"/>
    </source>
</evidence>
<comment type="caution">
    <text evidence="13">The sequence shown here is derived from an EMBL/GenBank/DDBJ whole genome shotgun (WGS) entry which is preliminary data.</text>
</comment>
<evidence type="ECO:0000259" key="12">
    <source>
        <dbReference type="Pfam" id="PF05173"/>
    </source>
</evidence>
<evidence type="ECO:0000256" key="9">
    <source>
        <dbReference type="HAMAP-Rule" id="MF_00102"/>
    </source>
</evidence>
<keyword evidence="5 9" id="KW-0220">Diaminopimelate biosynthesis</keyword>
<evidence type="ECO:0000256" key="4">
    <source>
        <dbReference type="ARBA" id="ARBA00022857"/>
    </source>
</evidence>
<dbReference type="PANTHER" id="PTHR20836:SF7">
    <property type="entry name" value="4-HYDROXY-TETRAHYDRODIPICOLINATE REDUCTASE"/>
    <property type="match status" value="1"/>
</dbReference>
<dbReference type="Gene3D" id="3.30.360.10">
    <property type="entry name" value="Dihydrodipicolinate Reductase, domain 2"/>
    <property type="match status" value="1"/>
</dbReference>
<dbReference type="PIRSF" id="PIRSF000161">
    <property type="entry name" value="DHPR"/>
    <property type="match status" value="1"/>
</dbReference>
<evidence type="ECO:0000313" key="14">
    <source>
        <dbReference type="Proteomes" id="UP000886805"/>
    </source>
</evidence>
<protein>
    <recommendedName>
        <fullName evidence="9 10">4-hydroxy-tetrahydrodipicolinate reductase</fullName>
        <shortName evidence="9">HTPA reductase</shortName>
        <ecNumber evidence="9 10">1.17.1.8</ecNumber>
    </recommendedName>
</protein>
<feature type="active site" description="Proton donor/acceptor" evidence="9">
    <location>
        <position position="143"/>
    </location>
</feature>
<comment type="function">
    <text evidence="9">Catalyzes the conversion of 4-hydroxy-tetrahydrodipicolinate (HTPA) to tetrahydrodipicolinate.</text>
</comment>
<evidence type="ECO:0000256" key="3">
    <source>
        <dbReference type="ARBA" id="ARBA00022605"/>
    </source>
</evidence>
<keyword evidence="3 9" id="KW-0028">Amino-acid biosynthesis</keyword>
<feature type="active site" description="Proton donor" evidence="9">
    <location>
        <position position="147"/>
    </location>
</feature>
<keyword evidence="7 9" id="KW-0520">NAD</keyword>
<dbReference type="Pfam" id="PF01113">
    <property type="entry name" value="DapB_N"/>
    <property type="match status" value="1"/>
</dbReference>
<feature type="domain" description="Dihydrodipicolinate reductase N-terminal" evidence="11">
    <location>
        <begin position="3"/>
        <end position="112"/>
    </location>
</feature>
<dbReference type="InterPro" id="IPR022664">
    <property type="entry name" value="DapB_N_CS"/>
</dbReference>
<dbReference type="Proteomes" id="UP000886805">
    <property type="component" value="Unassembled WGS sequence"/>
</dbReference>
<dbReference type="GO" id="GO:0019877">
    <property type="term" value="P:diaminopimelate biosynthetic process"/>
    <property type="evidence" value="ECO:0007669"/>
    <property type="project" value="UniProtKB-UniRule"/>
</dbReference>
<keyword evidence="2 9" id="KW-0963">Cytoplasm</keyword>
<keyword evidence="6 9" id="KW-0560">Oxidoreductase</keyword>
<dbReference type="NCBIfam" id="TIGR00036">
    <property type="entry name" value="dapB"/>
    <property type="match status" value="1"/>
</dbReference>
<reference evidence="13" key="2">
    <citation type="submission" date="2021-04" db="EMBL/GenBank/DDBJ databases">
        <authorList>
            <person name="Gilroy R."/>
        </authorList>
    </citation>
    <scope>NUCLEOTIDE SEQUENCE</scope>
    <source>
        <strain evidence="13">ChiSxjej3B15-1167</strain>
    </source>
</reference>
<dbReference type="GO" id="GO:0009089">
    <property type="term" value="P:lysine biosynthetic process via diaminopimelate"/>
    <property type="evidence" value="ECO:0007669"/>
    <property type="project" value="UniProtKB-UniRule"/>
</dbReference>
<dbReference type="GO" id="GO:0016726">
    <property type="term" value="F:oxidoreductase activity, acting on CH or CH2 groups, NAD or NADP as acceptor"/>
    <property type="evidence" value="ECO:0007669"/>
    <property type="project" value="UniProtKB-UniRule"/>
</dbReference>
<keyword evidence="4 9" id="KW-0521">NADP</keyword>
<dbReference type="Pfam" id="PF05173">
    <property type="entry name" value="DapB_C"/>
    <property type="match status" value="1"/>
</dbReference>
<comment type="caution">
    <text evidence="9">Lacks conserved residue(s) required for the propagation of feature annotation.</text>
</comment>